<feature type="non-terminal residue" evidence="1">
    <location>
        <position position="1"/>
    </location>
</feature>
<accession>A0A0F9CVA0</accession>
<sequence>PKVLKLPYEKGVVLPSGVVVPHRL</sequence>
<organism evidence="1">
    <name type="scientific">marine sediment metagenome</name>
    <dbReference type="NCBI Taxonomy" id="412755"/>
    <lineage>
        <taxon>unclassified sequences</taxon>
        <taxon>metagenomes</taxon>
        <taxon>ecological metagenomes</taxon>
    </lineage>
</organism>
<evidence type="ECO:0000313" key="1">
    <source>
        <dbReference type="EMBL" id="KKL53253.1"/>
    </source>
</evidence>
<protein>
    <submittedName>
        <fullName evidence="1">Uncharacterized protein</fullName>
    </submittedName>
</protein>
<name>A0A0F9CVA0_9ZZZZ</name>
<comment type="caution">
    <text evidence="1">The sequence shown here is derived from an EMBL/GenBank/DDBJ whole genome shotgun (WGS) entry which is preliminary data.</text>
</comment>
<gene>
    <name evidence="1" type="ORF">LCGC14_2277250</name>
</gene>
<reference evidence="1" key="1">
    <citation type="journal article" date="2015" name="Nature">
        <title>Complex archaea that bridge the gap between prokaryotes and eukaryotes.</title>
        <authorList>
            <person name="Spang A."/>
            <person name="Saw J.H."/>
            <person name="Jorgensen S.L."/>
            <person name="Zaremba-Niedzwiedzka K."/>
            <person name="Martijn J."/>
            <person name="Lind A.E."/>
            <person name="van Eijk R."/>
            <person name="Schleper C."/>
            <person name="Guy L."/>
            <person name="Ettema T.J."/>
        </authorList>
    </citation>
    <scope>NUCLEOTIDE SEQUENCE</scope>
</reference>
<dbReference type="EMBL" id="LAZR01031611">
    <property type="protein sequence ID" value="KKL53253.1"/>
    <property type="molecule type" value="Genomic_DNA"/>
</dbReference>
<proteinExistence type="predicted"/>
<dbReference type="AlphaFoldDB" id="A0A0F9CVA0"/>